<dbReference type="GO" id="GO:0005634">
    <property type="term" value="C:nucleus"/>
    <property type="evidence" value="ECO:0007669"/>
    <property type="project" value="UniProtKB-SubCell"/>
</dbReference>
<dbReference type="PANTHER" id="PTHR46117">
    <property type="entry name" value="FI24210P1"/>
    <property type="match status" value="1"/>
</dbReference>
<evidence type="ECO:0000313" key="11">
    <source>
        <dbReference type="Proteomes" id="UP000663870"/>
    </source>
</evidence>
<dbReference type="AlphaFoldDB" id="A0A819A1L1"/>
<dbReference type="GO" id="GO:0000978">
    <property type="term" value="F:RNA polymerase II cis-regulatory region sequence-specific DNA binding"/>
    <property type="evidence" value="ECO:0007669"/>
    <property type="project" value="TreeGrafter"/>
</dbReference>
<evidence type="ECO:0000256" key="2">
    <source>
        <dbReference type="ARBA" id="ARBA00023015"/>
    </source>
</evidence>
<dbReference type="Gene3D" id="4.10.280.10">
    <property type="entry name" value="Helix-loop-helix DNA-binding domain"/>
    <property type="match status" value="1"/>
</dbReference>
<dbReference type="Proteomes" id="UP000663870">
    <property type="component" value="Unassembled WGS sequence"/>
</dbReference>
<feature type="region of interest" description="Disordered" evidence="5">
    <location>
        <begin position="64"/>
        <end position="111"/>
    </location>
</feature>
<gene>
    <name evidence="10" type="ORF">FNK824_LOCUS13476</name>
    <name evidence="7" type="ORF">JXQ802_LOCUS15663</name>
    <name evidence="9" type="ORF">OTI717_LOCUS3181</name>
    <name evidence="8" type="ORF">RFH988_LOCUS19793</name>
</gene>
<dbReference type="GO" id="GO:0046983">
    <property type="term" value="F:protein dimerization activity"/>
    <property type="evidence" value="ECO:0007669"/>
    <property type="project" value="InterPro"/>
</dbReference>
<comment type="subcellular location">
    <subcellularLocation>
        <location evidence="1">Nucleus</location>
    </subcellularLocation>
</comment>
<dbReference type="Proteomes" id="UP000663882">
    <property type="component" value="Unassembled WGS sequence"/>
</dbReference>
<evidence type="ECO:0000313" key="10">
    <source>
        <dbReference type="EMBL" id="CAF3773099.1"/>
    </source>
</evidence>
<sequence length="206" mass="23214">MNEDDQSHEQNTSKSLPTTLQNPSLVVNSMLTALAQSLLPSSTNQQQFLADLQAAATLVNKQKLSSTNDNNQHESNSHIKANRTDNQDNLPHTTQAKRRATHNAVERRRRDRINQHIQQLSKLIPDCSNYVKNQSKTVVLEKTIAYLHELRTQNLALVKQTVDAGIILHENDLLRDRIRVVEQENGVLKSLLTKQSLLNGNESSLT</sequence>
<feature type="compositionally biased region" description="Basic and acidic residues" evidence="5">
    <location>
        <begin position="71"/>
        <end position="86"/>
    </location>
</feature>
<protein>
    <recommendedName>
        <fullName evidence="6">BHLH domain-containing protein</fullName>
    </recommendedName>
</protein>
<dbReference type="Pfam" id="PF00010">
    <property type="entry name" value="HLH"/>
    <property type="match status" value="1"/>
</dbReference>
<dbReference type="GO" id="GO:0000981">
    <property type="term" value="F:DNA-binding transcription factor activity, RNA polymerase II-specific"/>
    <property type="evidence" value="ECO:0007669"/>
    <property type="project" value="TreeGrafter"/>
</dbReference>
<evidence type="ECO:0000313" key="8">
    <source>
        <dbReference type="EMBL" id="CAF1110199.1"/>
    </source>
</evidence>
<keyword evidence="2" id="KW-0805">Transcription regulation</keyword>
<dbReference type="PROSITE" id="PS50888">
    <property type="entry name" value="BHLH"/>
    <property type="match status" value="1"/>
</dbReference>
<organism evidence="10 12">
    <name type="scientific">Rotaria sordida</name>
    <dbReference type="NCBI Taxonomy" id="392033"/>
    <lineage>
        <taxon>Eukaryota</taxon>
        <taxon>Metazoa</taxon>
        <taxon>Spiralia</taxon>
        <taxon>Gnathifera</taxon>
        <taxon>Rotifera</taxon>
        <taxon>Eurotatoria</taxon>
        <taxon>Bdelloidea</taxon>
        <taxon>Philodinida</taxon>
        <taxon>Philodinidae</taxon>
        <taxon>Rotaria</taxon>
    </lineage>
</organism>
<evidence type="ECO:0000256" key="1">
    <source>
        <dbReference type="ARBA" id="ARBA00004123"/>
    </source>
</evidence>
<name>A0A819A1L1_9BILA</name>
<feature type="region of interest" description="Disordered" evidence="5">
    <location>
        <begin position="1"/>
        <end position="21"/>
    </location>
</feature>
<dbReference type="InterPro" id="IPR036638">
    <property type="entry name" value="HLH_DNA-bd_sf"/>
</dbReference>
<reference evidence="10" key="1">
    <citation type="submission" date="2021-02" db="EMBL/GenBank/DDBJ databases">
        <authorList>
            <person name="Nowell W R."/>
        </authorList>
    </citation>
    <scope>NUCLEOTIDE SEQUENCE</scope>
</reference>
<evidence type="ECO:0000256" key="5">
    <source>
        <dbReference type="SAM" id="MobiDB-lite"/>
    </source>
</evidence>
<keyword evidence="3" id="KW-0804">Transcription</keyword>
<evidence type="ECO:0000256" key="4">
    <source>
        <dbReference type="ARBA" id="ARBA00023242"/>
    </source>
</evidence>
<evidence type="ECO:0000256" key="3">
    <source>
        <dbReference type="ARBA" id="ARBA00023163"/>
    </source>
</evidence>
<dbReference type="EMBL" id="CAJNOL010000367">
    <property type="protein sequence ID" value="CAF1031333.1"/>
    <property type="molecule type" value="Genomic_DNA"/>
</dbReference>
<keyword evidence="11" id="KW-1185">Reference proteome</keyword>
<evidence type="ECO:0000313" key="12">
    <source>
        <dbReference type="Proteomes" id="UP000663874"/>
    </source>
</evidence>
<dbReference type="PANTHER" id="PTHR46117:SF3">
    <property type="entry name" value="FI24210P1"/>
    <property type="match status" value="1"/>
</dbReference>
<dbReference type="SUPFAM" id="SSF47459">
    <property type="entry name" value="HLH, helix-loop-helix DNA-binding domain"/>
    <property type="match status" value="1"/>
</dbReference>
<dbReference type="OrthoDB" id="690068at2759"/>
<feature type="compositionally biased region" description="Polar residues" evidence="5">
    <location>
        <begin position="9"/>
        <end position="21"/>
    </location>
</feature>
<dbReference type="EMBL" id="CAJOBE010001770">
    <property type="protein sequence ID" value="CAF3773099.1"/>
    <property type="molecule type" value="Genomic_DNA"/>
</dbReference>
<accession>A0A819A1L1</accession>
<dbReference type="InterPro" id="IPR051732">
    <property type="entry name" value="USF"/>
</dbReference>
<dbReference type="EMBL" id="CAJNOO010001179">
    <property type="protein sequence ID" value="CAF1110199.1"/>
    <property type="molecule type" value="Genomic_DNA"/>
</dbReference>
<evidence type="ECO:0000313" key="9">
    <source>
        <dbReference type="EMBL" id="CAF3528334.1"/>
    </source>
</evidence>
<dbReference type="EMBL" id="CAJOAX010000168">
    <property type="protein sequence ID" value="CAF3528334.1"/>
    <property type="molecule type" value="Genomic_DNA"/>
</dbReference>
<keyword evidence="4" id="KW-0539">Nucleus</keyword>
<dbReference type="Proteomes" id="UP000663823">
    <property type="component" value="Unassembled WGS sequence"/>
</dbReference>
<proteinExistence type="predicted"/>
<comment type="caution">
    <text evidence="10">The sequence shown here is derived from an EMBL/GenBank/DDBJ whole genome shotgun (WGS) entry which is preliminary data.</text>
</comment>
<feature type="domain" description="BHLH" evidence="6">
    <location>
        <begin position="97"/>
        <end position="150"/>
    </location>
</feature>
<evidence type="ECO:0000259" key="6">
    <source>
        <dbReference type="PROSITE" id="PS50888"/>
    </source>
</evidence>
<dbReference type="Proteomes" id="UP000663874">
    <property type="component" value="Unassembled WGS sequence"/>
</dbReference>
<dbReference type="InterPro" id="IPR011598">
    <property type="entry name" value="bHLH_dom"/>
</dbReference>
<evidence type="ECO:0000313" key="7">
    <source>
        <dbReference type="EMBL" id="CAF1031333.1"/>
    </source>
</evidence>
<dbReference type="SMART" id="SM00353">
    <property type="entry name" value="HLH"/>
    <property type="match status" value="1"/>
</dbReference>